<evidence type="ECO:0000256" key="1">
    <source>
        <dbReference type="ARBA" id="ARBA00004123"/>
    </source>
</evidence>
<feature type="domain" description="HMG box" evidence="7">
    <location>
        <begin position="100"/>
        <end position="168"/>
    </location>
</feature>
<reference evidence="8 9" key="1">
    <citation type="journal article" date="2006" name="Nature">
        <title>Global trends of whole-genome duplications revealed by the ciliate Paramecium tetraurelia.</title>
        <authorList>
            <consortium name="Genoscope"/>
            <person name="Aury J.-M."/>
            <person name="Jaillon O."/>
            <person name="Duret L."/>
            <person name="Noel B."/>
            <person name="Jubin C."/>
            <person name="Porcel B.M."/>
            <person name="Segurens B."/>
            <person name="Daubin V."/>
            <person name="Anthouard V."/>
            <person name="Aiach N."/>
            <person name="Arnaiz O."/>
            <person name="Billaut A."/>
            <person name="Beisson J."/>
            <person name="Blanc I."/>
            <person name="Bouhouche K."/>
            <person name="Camara F."/>
            <person name="Duharcourt S."/>
            <person name="Guigo R."/>
            <person name="Gogendeau D."/>
            <person name="Katinka M."/>
            <person name="Keller A.-M."/>
            <person name="Kissmehl R."/>
            <person name="Klotz C."/>
            <person name="Koll F."/>
            <person name="Le Moue A."/>
            <person name="Lepere C."/>
            <person name="Malinsky S."/>
            <person name="Nowacki M."/>
            <person name="Nowak J.K."/>
            <person name="Plattner H."/>
            <person name="Poulain J."/>
            <person name="Ruiz F."/>
            <person name="Serrano V."/>
            <person name="Zagulski M."/>
            <person name="Dessen P."/>
            <person name="Betermier M."/>
            <person name="Weissenbach J."/>
            <person name="Scarpelli C."/>
            <person name="Schachter V."/>
            <person name="Sperling L."/>
            <person name="Meyer E."/>
            <person name="Cohen J."/>
            <person name="Wincker P."/>
        </authorList>
    </citation>
    <scope>NUCLEOTIDE SEQUENCE [LARGE SCALE GENOMIC DNA]</scope>
    <source>
        <strain evidence="8 9">Stock d4-2</strain>
    </source>
</reference>
<dbReference type="Proteomes" id="UP000000600">
    <property type="component" value="Unassembled WGS sequence"/>
</dbReference>
<feature type="DNA-binding region" description="HMG box" evidence="4">
    <location>
        <begin position="13"/>
        <end position="80"/>
    </location>
</feature>
<dbReference type="CDD" id="cd22010">
    <property type="entry name" value="HMG-box_ABF2-like_rpt1"/>
    <property type="match status" value="1"/>
</dbReference>
<evidence type="ECO:0000256" key="4">
    <source>
        <dbReference type="PROSITE-ProRule" id="PRU00267"/>
    </source>
</evidence>
<dbReference type="HOGENOM" id="CLU_1013564_0_0_1"/>
<dbReference type="STRING" id="5888.A0DLI7"/>
<dbReference type="OrthoDB" id="498543at2759"/>
<evidence type="ECO:0000256" key="5">
    <source>
        <dbReference type="SAM" id="Coils"/>
    </source>
</evidence>
<dbReference type="AlphaFoldDB" id="A0DLI7"/>
<keyword evidence="9" id="KW-1185">Reference proteome</keyword>
<dbReference type="Pfam" id="PF00505">
    <property type="entry name" value="HMG_box"/>
    <property type="match status" value="1"/>
</dbReference>
<dbReference type="Pfam" id="PF09011">
    <property type="entry name" value="HMG_box_2"/>
    <property type="match status" value="1"/>
</dbReference>
<dbReference type="KEGG" id="ptm:GSPATT00018221001"/>
<dbReference type="SUPFAM" id="SSF47095">
    <property type="entry name" value="HMG-box"/>
    <property type="match status" value="2"/>
</dbReference>
<name>A0DLI7_PARTE</name>
<dbReference type="SMART" id="SM00398">
    <property type="entry name" value="HMG"/>
    <property type="match status" value="2"/>
</dbReference>
<dbReference type="GO" id="GO:0005634">
    <property type="term" value="C:nucleus"/>
    <property type="evidence" value="ECO:0007669"/>
    <property type="project" value="UniProtKB-SubCell"/>
</dbReference>
<dbReference type="InterPro" id="IPR051762">
    <property type="entry name" value="UBF1"/>
</dbReference>
<keyword evidence="3 4" id="KW-0539">Nucleus</keyword>
<evidence type="ECO:0000256" key="6">
    <source>
        <dbReference type="SAM" id="MobiDB-lite"/>
    </source>
</evidence>
<dbReference type="InParanoid" id="A0DLI7"/>
<comment type="subcellular location">
    <subcellularLocation>
        <location evidence="1">Nucleus</location>
    </subcellularLocation>
</comment>
<dbReference type="EMBL" id="CT868485">
    <property type="protein sequence ID" value="CAK83904.1"/>
    <property type="molecule type" value="Genomic_DNA"/>
</dbReference>
<feature type="domain" description="HMG box" evidence="7">
    <location>
        <begin position="13"/>
        <end position="80"/>
    </location>
</feature>
<gene>
    <name evidence="8" type="ORF">GSPATT00018221001</name>
</gene>
<keyword evidence="5" id="KW-0175">Coiled coil</keyword>
<dbReference type="PANTHER" id="PTHR46318:SF6">
    <property type="entry name" value="CHROMOSOME UNDETERMINED SCAFFOLD_121, WHOLE GENOME SHOTGUN SEQUENCE"/>
    <property type="match status" value="1"/>
</dbReference>
<dbReference type="InterPro" id="IPR009071">
    <property type="entry name" value="HMG_box_dom"/>
</dbReference>
<dbReference type="GO" id="GO:0003677">
    <property type="term" value="F:DNA binding"/>
    <property type="evidence" value="ECO:0007669"/>
    <property type="project" value="UniProtKB-UniRule"/>
</dbReference>
<evidence type="ECO:0000313" key="9">
    <source>
        <dbReference type="Proteomes" id="UP000000600"/>
    </source>
</evidence>
<dbReference type="RefSeq" id="XP_001451301.1">
    <property type="nucleotide sequence ID" value="XM_001451264.2"/>
</dbReference>
<dbReference type="GeneID" id="5037086"/>
<dbReference type="OMA" id="ENPDMNM"/>
<dbReference type="Gene3D" id="1.10.30.10">
    <property type="entry name" value="High mobility group box domain"/>
    <property type="match status" value="2"/>
</dbReference>
<evidence type="ECO:0000259" key="7">
    <source>
        <dbReference type="PROSITE" id="PS50118"/>
    </source>
</evidence>
<dbReference type="CDD" id="cd00084">
    <property type="entry name" value="HMG-box_SF"/>
    <property type="match status" value="1"/>
</dbReference>
<protein>
    <recommendedName>
        <fullName evidence="7">HMG box domain-containing protein</fullName>
    </recommendedName>
</protein>
<dbReference type="InterPro" id="IPR036910">
    <property type="entry name" value="HMG_box_dom_sf"/>
</dbReference>
<dbReference type="PANTHER" id="PTHR46318">
    <property type="entry name" value="UPSTREAM BINDING TRANSCRIPTION FACTOR"/>
    <property type="match status" value="1"/>
</dbReference>
<organism evidence="8 9">
    <name type="scientific">Paramecium tetraurelia</name>
    <dbReference type="NCBI Taxonomy" id="5888"/>
    <lineage>
        <taxon>Eukaryota</taxon>
        <taxon>Sar</taxon>
        <taxon>Alveolata</taxon>
        <taxon>Ciliophora</taxon>
        <taxon>Intramacronucleata</taxon>
        <taxon>Oligohymenophorea</taxon>
        <taxon>Peniculida</taxon>
        <taxon>Parameciidae</taxon>
        <taxon>Paramecium</taxon>
    </lineage>
</organism>
<feature type="DNA-binding region" description="HMG box" evidence="4">
    <location>
        <begin position="100"/>
        <end position="168"/>
    </location>
</feature>
<feature type="coiled-coil region" evidence="5">
    <location>
        <begin position="150"/>
        <end position="184"/>
    </location>
</feature>
<dbReference type="eggNOG" id="ENOG502RT0M">
    <property type="taxonomic scope" value="Eukaryota"/>
</dbReference>
<feature type="compositionally biased region" description="Basic and acidic residues" evidence="6">
    <location>
        <begin position="221"/>
        <end position="284"/>
    </location>
</feature>
<evidence type="ECO:0000256" key="2">
    <source>
        <dbReference type="ARBA" id="ARBA00023125"/>
    </source>
</evidence>
<proteinExistence type="predicted"/>
<evidence type="ECO:0000256" key="3">
    <source>
        <dbReference type="ARBA" id="ARBA00023242"/>
    </source>
</evidence>
<feature type="region of interest" description="Disordered" evidence="6">
    <location>
        <begin position="190"/>
        <end position="293"/>
    </location>
</feature>
<sequence length="293" mass="34931">MQLRSGVLKKPPTRNYISGYQIFYATKLPELKKEGKFQVGDAGHKISEMWRGLDDDDRQKFEDQFQEMESKYKEDLILYYGGNTQDIKKYKALMEIPEKPRKPASACLVYIAEHRKDFGNENPDMNMAKVTKVLADKYSALSNKDKKKYEDDFQRKLEQYHKEIEIWQKKFAEKQEQFDKLIEEKFKRSASKQDLEYQELPPYKRGPKKMKDEEETAGIKIEQKEKEVKKEERKEERKEDKKDDKKDDKDNKKNTKNTKDEGKVVQNKGESKKQLEKDQKDGQMRRKSGQRRC</sequence>
<dbReference type="PROSITE" id="PS50118">
    <property type="entry name" value="HMG_BOX_2"/>
    <property type="match status" value="2"/>
</dbReference>
<evidence type="ECO:0000313" key="8">
    <source>
        <dbReference type="EMBL" id="CAK83904.1"/>
    </source>
</evidence>
<accession>A0DLI7</accession>
<keyword evidence="2 4" id="KW-0238">DNA-binding</keyword>